<evidence type="ECO:0000313" key="1">
    <source>
        <dbReference type="EMBL" id="SFM62207.1"/>
    </source>
</evidence>
<keyword evidence="2" id="KW-1185">Reference proteome</keyword>
<gene>
    <name evidence="1" type="ORF">SAMN05192568_104150</name>
</gene>
<reference evidence="2" key="1">
    <citation type="submission" date="2016-10" db="EMBL/GenBank/DDBJ databases">
        <authorList>
            <person name="Varghese N."/>
            <person name="Submissions S."/>
        </authorList>
    </citation>
    <scope>NUCLEOTIDE SEQUENCE [LARGE SCALE GENOMIC DNA]</scope>
    <source>
        <strain evidence="2">BL36</strain>
    </source>
</reference>
<dbReference type="EMBL" id="FOTK01000041">
    <property type="protein sequence ID" value="SFM62207.1"/>
    <property type="molecule type" value="Genomic_DNA"/>
</dbReference>
<dbReference type="STRING" id="582667.SAMN05192568_104150"/>
<protein>
    <submittedName>
        <fullName evidence="1">Uncharacterized protein</fullName>
    </submittedName>
</protein>
<sequence>MRLKEIEARVVKLEAARRSNAFAGMSEEEIEAEAKRLLDDLIGESGSFAEVVAEMVASDEPDIREGARTTVEWFGARYGYTPLTKATQ</sequence>
<organism evidence="1 2">
    <name type="scientific">Methylobacterium pseudosasicola</name>
    <dbReference type="NCBI Taxonomy" id="582667"/>
    <lineage>
        <taxon>Bacteria</taxon>
        <taxon>Pseudomonadati</taxon>
        <taxon>Pseudomonadota</taxon>
        <taxon>Alphaproteobacteria</taxon>
        <taxon>Hyphomicrobiales</taxon>
        <taxon>Methylobacteriaceae</taxon>
        <taxon>Methylobacterium</taxon>
    </lineage>
</organism>
<accession>A0A1I4SCL0</accession>
<proteinExistence type="predicted"/>
<evidence type="ECO:0000313" key="2">
    <source>
        <dbReference type="Proteomes" id="UP000199048"/>
    </source>
</evidence>
<name>A0A1I4SCL0_9HYPH</name>
<dbReference type="AlphaFoldDB" id="A0A1I4SCL0"/>
<dbReference type="Proteomes" id="UP000199048">
    <property type="component" value="Unassembled WGS sequence"/>
</dbReference>
<dbReference type="RefSeq" id="WP_092045567.1">
    <property type="nucleotide sequence ID" value="NZ_FOTK01000041.1"/>
</dbReference>